<dbReference type="Pfam" id="PF02944">
    <property type="entry name" value="BESS"/>
    <property type="match status" value="1"/>
</dbReference>
<dbReference type="Proteomes" id="UP000694846">
    <property type="component" value="Unplaced"/>
</dbReference>
<dbReference type="Pfam" id="PF10545">
    <property type="entry name" value="MADF_DNA_bdg"/>
    <property type="match status" value="1"/>
</dbReference>
<feature type="compositionally biased region" description="Low complexity" evidence="2">
    <location>
        <begin position="258"/>
        <end position="270"/>
    </location>
</feature>
<dbReference type="GO" id="GO:0006357">
    <property type="term" value="P:regulation of transcription by RNA polymerase II"/>
    <property type="evidence" value="ECO:0007669"/>
    <property type="project" value="TreeGrafter"/>
</dbReference>
<gene>
    <name evidence="6" type="primary">LOC112692499</name>
</gene>
<dbReference type="OrthoDB" id="6147983at2759"/>
<protein>
    <submittedName>
        <fullName evidence="6">Uncharacterized protein LOC112692499</fullName>
    </submittedName>
</protein>
<dbReference type="PANTHER" id="PTHR12243">
    <property type="entry name" value="MADF DOMAIN TRANSCRIPTION FACTOR"/>
    <property type="match status" value="1"/>
</dbReference>
<dbReference type="PANTHER" id="PTHR12243:SF60">
    <property type="entry name" value="SI:CH211-15D5.12-RELATED"/>
    <property type="match status" value="1"/>
</dbReference>
<evidence type="ECO:0000256" key="2">
    <source>
        <dbReference type="SAM" id="MobiDB-lite"/>
    </source>
</evidence>
<dbReference type="InterPro" id="IPR039353">
    <property type="entry name" value="TF_Adf1"/>
</dbReference>
<feature type="domain" description="MADF" evidence="3">
    <location>
        <begin position="10"/>
        <end position="98"/>
    </location>
</feature>
<dbReference type="PROSITE" id="PS51029">
    <property type="entry name" value="MADF"/>
    <property type="match status" value="1"/>
</dbReference>
<dbReference type="InterPro" id="IPR004210">
    <property type="entry name" value="BESS_motif"/>
</dbReference>
<sequence>MANEQEENMAFVQLIESHPCLYNVTSSNYTRPDIKEKAWNDISKKTNNSIQTCKERWKNIRTVFLHHLRQKVPSGSSGGLKKKYYLEDAMQFIIPFVKSGKKQQGNISISSELEKDTNMEDIEEESNGEIIESVQVPGSSELLSSHRDIADDHDKIEHSAKSIKVNSKISDVDNCFMEYFETKKKKMSTSPEYADQKFLLSLQPDIQQMNPIQKRQFKRKVLDVIGCVLEDQGSLNSSSNLCSSSYSTLLTVPEARTSHSSSSSYSTLSTVPEARTDNTGNQYQQFDPAQSGFNIF</sequence>
<accession>A0A8B8GIV5</accession>
<dbReference type="RefSeq" id="XP_025422953.1">
    <property type="nucleotide sequence ID" value="XM_025567168.1"/>
</dbReference>
<proteinExistence type="predicted"/>
<keyword evidence="5" id="KW-1185">Reference proteome</keyword>
<evidence type="ECO:0000259" key="3">
    <source>
        <dbReference type="PROSITE" id="PS51029"/>
    </source>
</evidence>
<organism evidence="5 6">
    <name type="scientific">Sipha flava</name>
    <name type="common">yellow sugarcane aphid</name>
    <dbReference type="NCBI Taxonomy" id="143950"/>
    <lineage>
        <taxon>Eukaryota</taxon>
        <taxon>Metazoa</taxon>
        <taxon>Ecdysozoa</taxon>
        <taxon>Arthropoda</taxon>
        <taxon>Hexapoda</taxon>
        <taxon>Insecta</taxon>
        <taxon>Pterygota</taxon>
        <taxon>Neoptera</taxon>
        <taxon>Paraneoptera</taxon>
        <taxon>Hemiptera</taxon>
        <taxon>Sternorrhyncha</taxon>
        <taxon>Aphidomorpha</taxon>
        <taxon>Aphidoidea</taxon>
        <taxon>Aphididae</taxon>
        <taxon>Sipha</taxon>
    </lineage>
</organism>
<dbReference type="GO" id="GO:0005634">
    <property type="term" value="C:nucleus"/>
    <property type="evidence" value="ECO:0007669"/>
    <property type="project" value="UniProtKB-SubCell"/>
</dbReference>
<dbReference type="AlphaFoldDB" id="A0A8B8GIV5"/>
<dbReference type="PROSITE" id="PS51031">
    <property type="entry name" value="BESS"/>
    <property type="match status" value="1"/>
</dbReference>
<feature type="domain" description="BESS" evidence="4">
    <location>
        <begin position="192"/>
        <end position="231"/>
    </location>
</feature>
<dbReference type="GO" id="GO:0003677">
    <property type="term" value="F:DNA binding"/>
    <property type="evidence" value="ECO:0007669"/>
    <property type="project" value="InterPro"/>
</dbReference>
<dbReference type="GeneID" id="112692499"/>
<name>A0A8B8GIV5_9HEMI</name>
<evidence type="ECO:0000313" key="6">
    <source>
        <dbReference type="RefSeq" id="XP_025422953.1"/>
    </source>
</evidence>
<dbReference type="InterPro" id="IPR006578">
    <property type="entry name" value="MADF-dom"/>
</dbReference>
<comment type="subcellular location">
    <subcellularLocation>
        <location evidence="1">Nucleus</location>
    </subcellularLocation>
</comment>
<evidence type="ECO:0000313" key="5">
    <source>
        <dbReference type="Proteomes" id="UP000694846"/>
    </source>
</evidence>
<feature type="region of interest" description="Disordered" evidence="2">
    <location>
        <begin position="258"/>
        <end position="284"/>
    </location>
</feature>
<keyword evidence="1" id="KW-0539">Nucleus</keyword>
<dbReference type="GO" id="GO:0005667">
    <property type="term" value="C:transcription regulator complex"/>
    <property type="evidence" value="ECO:0007669"/>
    <property type="project" value="TreeGrafter"/>
</dbReference>
<reference evidence="6" key="1">
    <citation type="submission" date="2025-08" db="UniProtKB">
        <authorList>
            <consortium name="RefSeq"/>
        </authorList>
    </citation>
    <scope>IDENTIFICATION</scope>
    <source>
        <tissue evidence="6">Whole body</tissue>
    </source>
</reference>
<evidence type="ECO:0000256" key="1">
    <source>
        <dbReference type="PROSITE-ProRule" id="PRU00371"/>
    </source>
</evidence>
<dbReference type="SMART" id="SM00595">
    <property type="entry name" value="MADF"/>
    <property type="match status" value="1"/>
</dbReference>
<evidence type="ECO:0000259" key="4">
    <source>
        <dbReference type="PROSITE" id="PS51031"/>
    </source>
</evidence>